<name>A0A3S0JBQ4_9GAMM</name>
<dbReference type="Proteomes" id="UP000267400">
    <property type="component" value="Unassembled WGS sequence"/>
</dbReference>
<dbReference type="RefSeq" id="WP_126482059.1">
    <property type="nucleotide sequence ID" value="NZ_RXNS01000004.1"/>
</dbReference>
<evidence type="ECO:0000256" key="1">
    <source>
        <dbReference type="SAM" id="SignalP"/>
    </source>
</evidence>
<dbReference type="OrthoDB" id="6167930at2"/>
<gene>
    <name evidence="2" type="ORF">EKG36_06045</name>
</gene>
<accession>A0A3S0JBQ4</accession>
<keyword evidence="1" id="KW-0732">Signal</keyword>
<feature type="signal peptide" evidence="1">
    <location>
        <begin position="1"/>
        <end position="34"/>
    </location>
</feature>
<protein>
    <submittedName>
        <fullName evidence="2">Uncharacterized protein</fullName>
    </submittedName>
</protein>
<dbReference type="AlphaFoldDB" id="A0A3S0JBQ4"/>
<dbReference type="EMBL" id="RXNS01000004">
    <property type="protein sequence ID" value="RTR05651.1"/>
    <property type="molecule type" value="Genomic_DNA"/>
</dbReference>
<feature type="chain" id="PRO_5018635360" evidence="1">
    <location>
        <begin position="35"/>
        <end position="220"/>
    </location>
</feature>
<proteinExistence type="predicted"/>
<keyword evidence="3" id="KW-1185">Reference proteome</keyword>
<evidence type="ECO:0000313" key="2">
    <source>
        <dbReference type="EMBL" id="RTR05651.1"/>
    </source>
</evidence>
<sequence length="220" mass="22570">MKSKIKIGESGRKGRILATSLLVGSVLASTSSLALTSAPVSGPGLLSGATHDIYYRGEVIPTTALDSLRGGFSLAGLEVNFGARLTTLINDRVRYETQLAFSQAGTDIISRRLDVAGGGAETLTQVGPETGVSVADITGQLNLAGLGGYSGVVLDDGMGGATAALHSITQNAIVSTLSTTASGQSIRNNIDVSVHILNAGELRLQRQRALILNSLLGAPR</sequence>
<reference evidence="2 3" key="1">
    <citation type="submission" date="2018-12" db="EMBL/GenBank/DDBJ databases">
        <authorList>
            <person name="Yu L."/>
        </authorList>
    </citation>
    <scope>NUCLEOTIDE SEQUENCE [LARGE SCALE GENOMIC DNA]</scope>
    <source>
        <strain evidence="2 3">11S</strain>
    </source>
</reference>
<evidence type="ECO:0000313" key="3">
    <source>
        <dbReference type="Proteomes" id="UP000267400"/>
    </source>
</evidence>
<organism evidence="2 3">
    <name type="scientific">Halomonas nitroreducens</name>
    <dbReference type="NCBI Taxonomy" id="447425"/>
    <lineage>
        <taxon>Bacteria</taxon>
        <taxon>Pseudomonadati</taxon>
        <taxon>Pseudomonadota</taxon>
        <taxon>Gammaproteobacteria</taxon>
        <taxon>Oceanospirillales</taxon>
        <taxon>Halomonadaceae</taxon>
        <taxon>Halomonas</taxon>
    </lineage>
</organism>
<comment type="caution">
    <text evidence="2">The sequence shown here is derived from an EMBL/GenBank/DDBJ whole genome shotgun (WGS) entry which is preliminary data.</text>
</comment>